<name>A0ABQ5X1K6_9PROT</name>
<evidence type="ECO:0008006" key="3">
    <source>
        <dbReference type="Google" id="ProtNLM"/>
    </source>
</evidence>
<protein>
    <recommendedName>
        <fullName evidence="3">Integrase</fullName>
    </recommendedName>
</protein>
<evidence type="ECO:0000313" key="2">
    <source>
        <dbReference type="Proteomes" id="UP001156672"/>
    </source>
</evidence>
<comment type="caution">
    <text evidence="1">The sequence shown here is derived from an EMBL/GenBank/DDBJ whole genome shotgun (WGS) entry which is preliminary data.</text>
</comment>
<organism evidence="1 2">
    <name type="scientific">Gluconobacter albidus</name>
    <dbReference type="NCBI Taxonomy" id="318683"/>
    <lineage>
        <taxon>Bacteria</taxon>
        <taxon>Pseudomonadati</taxon>
        <taxon>Pseudomonadota</taxon>
        <taxon>Alphaproteobacteria</taxon>
        <taxon>Acetobacterales</taxon>
        <taxon>Acetobacteraceae</taxon>
        <taxon>Gluconobacter</taxon>
    </lineage>
</organism>
<dbReference type="RefSeq" id="WP_062027755.1">
    <property type="nucleotide sequence ID" value="NZ_BEWL01000006.1"/>
</dbReference>
<dbReference type="Proteomes" id="UP001156672">
    <property type="component" value="Unassembled WGS sequence"/>
</dbReference>
<dbReference type="EMBL" id="BSNW01000016">
    <property type="protein sequence ID" value="GLQ69167.1"/>
    <property type="molecule type" value="Genomic_DNA"/>
</dbReference>
<gene>
    <name evidence="1" type="ORF">GCM10007866_16180</name>
</gene>
<reference evidence="2" key="1">
    <citation type="journal article" date="2019" name="Int. J. Syst. Evol. Microbiol.">
        <title>The Global Catalogue of Microorganisms (GCM) 10K type strain sequencing project: providing services to taxonomists for standard genome sequencing and annotation.</title>
        <authorList>
            <consortium name="The Broad Institute Genomics Platform"/>
            <consortium name="The Broad Institute Genome Sequencing Center for Infectious Disease"/>
            <person name="Wu L."/>
            <person name="Ma J."/>
        </authorList>
    </citation>
    <scope>NUCLEOTIDE SEQUENCE [LARGE SCALE GENOMIC DNA]</scope>
    <source>
        <strain evidence="2">NBRC 3250</strain>
    </source>
</reference>
<evidence type="ECO:0000313" key="1">
    <source>
        <dbReference type="EMBL" id="GLQ69167.1"/>
    </source>
</evidence>
<sequence length="204" mass="22063">MNQIVHRTSAVASKRPDAEYTPASGDIRALISAKREGYLWRSDLTSDRIVAVRQQLAAAEAAAMPCPLLGVKTWLGHLAQFVTNAPAPEARSAQAAIFAEVCSDIPVGAWTPQTRIAWTRQPDRNGYPVGSRWPAPGELYAHLRSYAEQIRSEVTGLREILAMAEKPGAPERKRPDASELARAGALADAVIRELKAATAEGMNP</sequence>
<proteinExistence type="predicted"/>
<accession>A0ABQ5X1K6</accession>
<keyword evidence="2" id="KW-1185">Reference proteome</keyword>